<dbReference type="GO" id="GO:0008967">
    <property type="term" value="F:phosphoglycolate phosphatase activity"/>
    <property type="evidence" value="ECO:0007669"/>
    <property type="project" value="UniProtKB-EC"/>
</dbReference>
<dbReference type="OrthoDB" id="9807630at2"/>
<dbReference type="RefSeq" id="WP_111627654.1">
    <property type="nucleotide sequence ID" value="NZ_QLMC01000002.1"/>
</dbReference>
<gene>
    <name evidence="5" type="ORF">LX87_01557</name>
</gene>
<dbReference type="InterPro" id="IPR041492">
    <property type="entry name" value="HAD_2"/>
</dbReference>
<dbReference type="Gene3D" id="3.40.50.1000">
    <property type="entry name" value="HAD superfamily/HAD-like"/>
    <property type="match status" value="1"/>
</dbReference>
<name>A0A327X0V1_LARAB</name>
<organism evidence="5 6">
    <name type="scientific">Larkinella arboricola</name>
    <dbReference type="NCBI Taxonomy" id="643671"/>
    <lineage>
        <taxon>Bacteria</taxon>
        <taxon>Pseudomonadati</taxon>
        <taxon>Bacteroidota</taxon>
        <taxon>Cytophagia</taxon>
        <taxon>Cytophagales</taxon>
        <taxon>Spirosomataceae</taxon>
        <taxon>Larkinella</taxon>
    </lineage>
</organism>
<dbReference type="EC" id="3.1.3.18" evidence="4"/>
<dbReference type="InterPro" id="IPR023214">
    <property type="entry name" value="HAD_sf"/>
</dbReference>
<comment type="caution">
    <text evidence="5">The sequence shown here is derived from an EMBL/GenBank/DDBJ whole genome shotgun (WGS) entry which is preliminary data.</text>
</comment>
<dbReference type="Pfam" id="PF13419">
    <property type="entry name" value="HAD_2"/>
    <property type="match status" value="1"/>
</dbReference>
<comment type="catalytic activity">
    <reaction evidence="1">
        <text>2-phosphoglycolate + H2O = glycolate + phosphate</text>
        <dbReference type="Rhea" id="RHEA:14369"/>
        <dbReference type="ChEBI" id="CHEBI:15377"/>
        <dbReference type="ChEBI" id="CHEBI:29805"/>
        <dbReference type="ChEBI" id="CHEBI:43474"/>
        <dbReference type="ChEBI" id="CHEBI:58033"/>
        <dbReference type="EC" id="3.1.3.18"/>
    </reaction>
</comment>
<evidence type="ECO:0000256" key="3">
    <source>
        <dbReference type="ARBA" id="ARBA00006171"/>
    </source>
</evidence>
<evidence type="ECO:0000256" key="1">
    <source>
        <dbReference type="ARBA" id="ARBA00000830"/>
    </source>
</evidence>
<dbReference type="AlphaFoldDB" id="A0A327X0V1"/>
<dbReference type="InterPro" id="IPR023198">
    <property type="entry name" value="PGP-like_dom2"/>
</dbReference>
<evidence type="ECO:0000256" key="4">
    <source>
        <dbReference type="ARBA" id="ARBA00013078"/>
    </source>
</evidence>
<dbReference type="InterPro" id="IPR036412">
    <property type="entry name" value="HAD-like_sf"/>
</dbReference>
<dbReference type="SFLD" id="SFLDS00003">
    <property type="entry name" value="Haloacid_Dehalogenase"/>
    <property type="match status" value="1"/>
</dbReference>
<dbReference type="GO" id="GO:0006281">
    <property type="term" value="P:DNA repair"/>
    <property type="evidence" value="ECO:0007669"/>
    <property type="project" value="TreeGrafter"/>
</dbReference>
<evidence type="ECO:0000313" key="5">
    <source>
        <dbReference type="EMBL" id="RAJ99861.1"/>
    </source>
</evidence>
<dbReference type="InterPro" id="IPR050155">
    <property type="entry name" value="HAD-like_hydrolase_sf"/>
</dbReference>
<dbReference type="SUPFAM" id="SSF56784">
    <property type="entry name" value="HAD-like"/>
    <property type="match status" value="1"/>
</dbReference>
<dbReference type="GO" id="GO:0005829">
    <property type="term" value="C:cytosol"/>
    <property type="evidence" value="ECO:0007669"/>
    <property type="project" value="TreeGrafter"/>
</dbReference>
<dbReference type="PANTHER" id="PTHR43434">
    <property type="entry name" value="PHOSPHOGLYCOLATE PHOSPHATASE"/>
    <property type="match status" value="1"/>
</dbReference>
<sequence>MLKAVILDFDGTLADTLPLCIKAFRMAIEPHLSRTLSDEEIIATFGPSEEGTIKVLIPDRFDEGLAAYHEHYVAFHSEVPTLFEGVEELLAFLKQRNVRLALVTGKALKSALISLDFYQIRDCFEQIGHGDLTKGHKAKNIQRILNEWNLTPDEVVYVGDAPSDITACREAGVPIVSAAWAATAEPDLLRSMEPDALLFSVSDLRHWLEAKLAN</sequence>
<comment type="pathway">
    <text evidence="2">Organic acid metabolism; glycolate biosynthesis; glycolate from 2-phosphoglycolate: step 1/1.</text>
</comment>
<protein>
    <recommendedName>
        <fullName evidence="4">phosphoglycolate phosphatase</fullName>
        <ecNumber evidence="4">3.1.3.18</ecNumber>
    </recommendedName>
</protein>
<evidence type="ECO:0000256" key="2">
    <source>
        <dbReference type="ARBA" id="ARBA00004818"/>
    </source>
</evidence>
<accession>A0A327X0V1</accession>
<reference evidence="5 6" key="1">
    <citation type="submission" date="2018-06" db="EMBL/GenBank/DDBJ databases">
        <title>Genomic Encyclopedia of Archaeal and Bacterial Type Strains, Phase II (KMG-II): from individual species to whole genera.</title>
        <authorList>
            <person name="Goeker M."/>
        </authorList>
    </citation>
    <scope>NUCLEOTIDE SEQUENCE [LARGE SCALE GENOMIC DNA]</scope>
    <source>
        <strain evidence="5 6">DSM 21851</strain>
    </source>
</reference>
<dbReference type="PANTHER" id="PTHR43434:SF1">
    <property type="entry name" value="PHOSPHOGLYCOLATE PHOSPHATASE"/>
    <property type="match status" value="1"/>
</dbReference>
<keyword evidence="6" id="KW-1185">Reference proteome</keyword>
<dbReference type="EMBL" id="QLMC01000002">
    <property type="protein sequence ID" value="RAJ99861.1"/>
    <property type="molecule type" value="Genomic_DNA"/>
</dbReference>
<dbReference type="SFLD" id="SFLDG01129">
    <property type="entry name" value="C1.5:_HAD__Beta-PGM__Phosphata"/>
    <property type="match status" value="1"/>
</dbReference>
<proteinExistence type="inferred from homology"/>
<comment type="similarity">
    <text evidence="3">Belongs to the HAD-like hydrolase superfamily. CbbY/CbbZ/Gph/YieH family.</text>
</comment>
<dbReference type="Proteomes" id="UP000248790">
    <property type="component" value="Unassembled WGS sequence"/>
</dbReference>
<evidence type="ECO:0000313" key="6">
    <source>
        <dbReference type="Proteomes" id="UP000248790"/>
    </source>
</evidence>
<dbReference type="Gene3D" id="1.10.150.240">
    <property type="entry name" value="Putative phosphatase, domain 2"/>
    <property type="match status" value="1"/>
</dbReference>